<accession>A0AAE0E0A0</accession>
<dbReference type="InterPro" id="IPR052929">
    <property type="entry name" value="RNase_H-like_EbsB-rel"/>
</dbReference>
<dbReference type="InterPro" id="IPR044730">
    <property type="entry name" value="RNase_H-like_dom_plant"/>
</dbReference>
<dbReference type="Proteomes" id="UP001281410">
    <property type="component" value="Unassembled WGS sequence"/>
</dbReference>
<comment type="caution">
    <text evidence="2">The sequence shown here is derived from an EMBL/GenBank/DDBJ whole genome shotgun (WGS) entry which is preliminary data.</text>
</comment>
<evidence type="ECO:0000259" key="1">
    <source>
        <dbReference type="Pfam" id="PF13456"/>
    </source>
</evidence>
<name>A0AAE0E0A0_9ROSI</name>
<dbReference type="InterPro" id="IPR012337">
    <property type="entry name" value="RNaseH-like_sf"/>
</dbReference>
<reference evidence="2" key="1">
    <citation type="journal article" date="2023" name="Plant J.">
        <title>Genome sequences and population genomics provide insights into the demographic history, inbreeding, and mutation load of two 'living fossil' tree species of Dipteronia.</title>
        <authorList>
            <person name="Feng Y."/>
            <person name="Comes H.P."/>
            <person name="Chen J."/>
            <person name="Zhu S."/>
            <person name="Lu R."/>
            <person name="Zhang X."/>
            <person name="Li P."/>
            <person name="Qiu J."/>
            <person name="Olsen K.M."/>
            <person name="Qiu Y."/>
        </authorList>
    </citation>
    <scope>NUCLEOTIDE SEQUENCE</scope>
    <source>
        <strain evidence="2">NBL</strain>
    </source>
</reference>
<dbReference type="AlphaFoldDB" id="A0AAE0E0A0"/>
<evidence type="ECO:0000313" key="3">
    <source>
        <dbReference type="Proteomes" id="UP001281410"/>
    </source>
</evidence>
<proteinExistence type="predicted"/>
<sequence>MEACKDWLPTQVNIAKRKVPVDGICPVCNKHFETTLHSLWGCSGLKLVRTAFRSLRGSNCGNFVGFQDFLNFCSSELTQEELVLLCVILWRNWFLRNKSVHGGGRDEMGSVVDWCKGFVEDFRDVNAVPVVRDQVQISEPIRWKPPREGLYKLKTDAALNGGLLPVGTGLVIRDHAGNLMASSAQKVEATFSPQVAEAMAILRGLHFAVDSEIEVIVCDIKDLKSRIGDVSVVHISRKANVVAHNLSKLSLLISEDLFWMKSYPPTLQVWRGCCFGFG</sequence>
<dbReference type="PANTHER" id="PTHR47074">
    <property type="entry name" value="BNAC02G40300D PROTEIN"/>
    <property type="match status" value="1"/>
</dbReference>
<keyword evidence="3" id="KW-1185">Reference proteome</keyword>
<dbReference type="SUPFAM" id="SSF53098">
    <property type="entry name" value="Ribonuclease H-like"/>
    <property type="match status" value="1"/>
</dbReference>
<dbReference type="Pfam" id="PF13456">
    <property type="entry name" value="RVT_3"/>
    <property type="match status" value="1"/>
</dbReference>
<evidence type="ECO:0000313" key="2">
    <source>
        <dbReference type="EMBL" id="KAK3199406.1"/>
    </source>
</evidence>
<feature type="domain" description="RNase H type-1" evidence="1">
    <location>
        <begin position="156"/>
        <end position="217"/>
    </location>
</feature>
<dbReference type="PANTHER" id="PTHR47074:SF11">
    <property type="entry name" value="REVERSE TRANSCRIPTASE-LIKE PROTEIN"/>
    <property type="match status" value="1"/>
</dbReference>
<dbReference type="InterPro" id="IPR002156">
    <property type="entry name" value="RNaseH_domain"/>
</dbReference>
<dbReference type="EMBL" id="JANJYJ010000007">
    <property type="protein sequence ID" value="KAK3199406.1"/>
    <property type="molecule type" value="Genomic_DNA"/>
</dbReference>
<dbReference type="CDD" id="cd06222">
    <property type="entry name" value="RNase_H_like"/>
    <property type="match status" value="1"/>
</dbReference>
<protein>
    <recommendedName>
        <fullName evidence="1">RNase H type-1 domain-containing protein</fullName>
    </recommendedName>
</protein>
<dbReference type="GO" id="GO:0004523">
    <property type="term" value="F:RNA-DNA hybrid ribonuclease activity"/>
    <property type="evidence" value="ECO:0007669"/>
    <property type="project" value="InterPro"/>
</dbReference>
<organism evidence="2 3">
    <name type="scientific">Dipteronia sinensis</name>
    <dbReference type="NCBI Taxonomy" id="43782"/>
    <lineage>
        <taxon>Eukaryota</taxon>
        <taxon>Viridiplantae</taxon>
        <taxon>Streptophyta</taxon>
        <taxon>Embryophyta</taxon>
        <taxon>Tracheophyta</taxon>
        <taxon>Spermatophyta</taxon>
        <taxon>Magnoliopsida</taxon>
        <taxon>eudicotyledons</taxon>
        <taxon>Gunneridae</taxon>
        <taxon>Pentapetalae</taxon>
        <taxon>rosids</taxon>
        <taxon>malvids</taxon>
        <taxon>Sapindales</taxon>
        <taxon>Sapindaceae</taxon>
        <taxon>Hippocastanoideae</taxon>
        <taxon>Acereae</taxon>
        <taxon>Dipteronia</taxon>
    </lineage>
</organism>
<gene>
    <name evidence="2" type="ORF">Dsin_022821</name>
</gene>
<dbReference type="GO" id="GO:0003676">
    <property type="term" value="F:nucleic acid binding"/>
    <property type="evidence" value="ECO:0007669"/>
    <property type="project" value="InterPro"/>
</dbReference>